<dbReference type="VEuPathDB" id="VectorBase:GPPI014995"/>
<proteinExistence type="predicted"/>
<evidence type="ECO:0000256" key="1">
    <source>
        <dbReference type="SAM" id="SignalP"/>
    </source>
</evidence>
<keyword evidence="3" id="KW-1185">Reference proteome</keyword>
<feature type="signal peptide" evidence="1">
    <location>
        <begin position="1"/>
        <end position="19"/>
    </location>
</feature>
<keyword evidence="1" id="KW-0732">Signal</keyword>
<dbReference type="EnsemblMetazoa" id="GPPI014995-RA">
    <property type="protein sequence ID" value="GPPI014995-PA"/>
    <property type="gene ID" value="GPPI014995"/>
</dbReference>
<organism evidence="2 3">
    <name type="scientific">Glossina palpalis gambiensis</name>
    <dbReference type="NCBI Taxonomy" id="67801"/>
    <lineage>
        <taxon>Eukaryota</taxon>
        <taxon>Metazoa</taxon>
        <taxon>Ecdysozoa</taxon>
        <taxon>Arthropoda</taxon>
        <taxon>Hexapoda</taxon>
        <taxon>Insecta</taxon>
        <taxon>Pterygota</taxon>
        <taxon>Neoptera</taxon>
        <taxon>Endopterygota</taxon>
        <taxon>Diptera</taxon>
        <taxon>Brachycera</taxon>
        <taxon>Muscomorpha</taxon>
        <taxon>Hippoboscoidea</taxon>
        <taxon>Glossinidae</taxon>
        <taxon>Glossina</taxon>
    </lineage>
</organism>
<dbReference type="Proteomes" id="UP000092460">
    <property type="component" value="Unassembled WGS sequence"/>
</dbReference>
<protein>
    <submittedName>
        <fullName evidence="2">Uncharacterized protein</fullName>
    </submittedName>
</protein>
<feature type="chain" id="PRO_5008404323" evidence="1">
    <location>
        <begin position="20"/>
        <end position="167"/>
    </location>
</feature>
<dbReference type="AlphaFoldDB" id="A0A1B0B0S0"/>
<reference evidence="2" key="2">
    <citation type="submission" date="2020-05" db="UniProtKB">
        <authorList>
            <consortium name="EnsemblMetazoa"/>
        </authorList>
    </citation>
    <scope>IDENTIFICATION</scope>
    <source>
        <strain evidence="2">IAEA</strain>
    </source>
</reference>
<evidence type="ECO:0000313" key="3">
    <source>
        <dbReference type="Proteomes" id="UP000092460"/>
    </source>
</evidence>
<evidence type="ECO:0000313" key="2">
    <source>
        <dbReference type="EnsemblMetazoa" id="GPPI014995-PA"/>
    </source>
</evidence>
<dbReference type="EMBL" id="JXJN01006809">
    <property type="status" value="NOT_ANNOTATED_CDS"/>
    <property type="molecule type" value="Genomic_DNA"/>
</dbReference>
<reference evidence="3" key="1">
    <citation type="submission" date="2015-01" db="EMBL/GenBank/DDBJ databases">
        <authorList>
            <person name="Aksoy S."/>
            <person name="Warren W."/>
            <person name="Wilson R.K."/>
        </authorList>
    </citation>
    <scope>NUCLEOTIDE SEQUENCE [LARGE SCALE GENOMIC DNA]</scope>
    <source>
        <strain evidence="3">IAEA</strain>
    </source>
</reference>
<accession>A0A1B0B0S0</accession>
<sequence length="167" mass="18181">MKILLLTLLLMAAIQIISMQYNEMAEGTTDTTMSATTINSSNAWEADIPAGDTVAGEADTLLEEEPEAVVLNTLTGVADKEAGHTLVEDTPAAEESTPAVDKVVGDIAKDDNQQFSFKKPSLQKTPLPPIPPLPLTVDEFSRDQLFQHLKNEHNEKLSEAFNKFSRA</sequence>
<name>A0A1B0B0S0_9MUSC</name>